<proteinExistence type="predicted"/>
<name>A0ABV8V8A8_9GAMM</name>
<sequence>MTKQQFPLTPQLSALSDALTEAHARIQKDFASINPVVGINRQMRASGIGADVITIECLVANKRIFIILQDAVPDMATYQFGMRDTDPEPGYEKIAIGELTSEQLYQWIRDYFQA</sequence>
<dbReference type="Proteomes" id="UP001595840">
    <property type="component" value="Unassembled WGS sequence"/>
</dbReference>
<keyword evidence="2" id="KW-1185">Reference proteome</keyword>
<accession>A0ABV8V8A8</accession>
<gene>
    <name evidence="1" type="ORF">ACFOX3_14055</name>
</gene>
<evidence type="ECO:0008006" key="3">
    <source>
        <dbReference type="Google" id="ProtNLM"/>
    </source>
</evidence>
<evidence type="ECO:0000313" key="2">
    <source>
        <dbReference type="Proteomes" id="UP001595840"/>
    </source>
</evidence>
<protein>
    <recommendedName>
        <fullName evidence="3">DUF5655 domain-containing protein</fullName>
    </recommendedName>
</protein>
<reference evidence="2" key="1">
    <citation type="journal article" date="2019" name="Int. J. Syst. Evol. Microbiol.">
        <title>The Global Catalogue of Microorganisms (GCM) 10K type strain sequencing project: providing services to taxonomists for standard genome sequencing and annotation.</title>
        <authorList>
            <consortium name="The Broad Institute Genomics Platform"/>
            <consortium name="The Broad Institute Genome Sequencing Center for Infectious Disease"/>
            <person name="Wu L."/>
            <person name="Ma J."/>
        </authorList>
    </citation>
    <scope>NUCLEOTIDE SEQUENCE [LARGE SCALE GENOMIC DNA]</scope>
    <source>
        <strain evidence="2">CECT 8570</strain>
    </source>
</reference>
<organism evidence="1 2">
    <name type="scientific">Simiduia curdlanivorans</name>
    <dbReference type="NCBI Taxonomy" id="1492769"/>
    <lineage>
        <taxon>Bacteria</taxon>
        <taxon>Pseudomonadati</taxon>
        <taxon>Pseudomonadota</taxon>
        <taxon>Gammaproteobacteria</taxon>
        <taxon>Cellvibrionales</taxon>
        <taxon>Cellvibrionaceae</taxon>
        <taxon>Simiduia</taxon>
    </lineage>
</organism>
<evidence type="ECO:0000313" key="1">
    <source>
        <dbReference type="EMBL" id="MFC4363435.1"/>
    </source>
</evidence>
<comment type="caution">
    <text evidence="1">The sequence shown here is derived from an EMBL/GenBank/DDBJ whole genome shotgun (WGS) entry which is preliminary data.</text>
</comment>
<dbReference type="EMBL" id="JBHSCX010000020">
    <property type="protein sequence ID" value="MFC4363435.1"/>
    <property type="molecule type" value="Genomic_DNA"/>
</dbReference>
<dbReference type="RefSeq" id="WP_290261235.1">
    <property type="nucleotide sequence ID" value="NZ_JAUFQG010000004.1"/>
</dbReference>